<dbReference type="PANTHER" id="PTHR11845">
    <property type="entry name" value="5'-DEOXYNUCLEOTIDASE HDDC2"/>
    <property type="match status" value="1"/>
</dbReference>
<keyword evidence="1" id="KW-0479">Metal-binding</keyword>
<proteinExistence type="predicted"/>
<dbReference type="InterPro" id="IPR006674">
    <property type="entry name" value="HD_domain"/>
</dbReference>
<dbReference type="OrthoDB" id="9796032at2"/>
<evidence type="ECO:0000313" key="5">
    <source>
        <dbReference type="Proteomes" id="UP000244817"/>
    </source>
</evidence>
<evidence type="ECO:0000259" key="3">
    <source>
        <dbReference type="Pfam" id="PF13023"/>
    </source>
</evidence>
<dbReference type="GO" id="GO:0046872">
    <property type="term" value="F:metal ion binding"/>
    <property type="evidence" value="ECO:0007669"/>
    <property type="project" value="UniProtKB-KW"/>
</dbReference>
<dbReference type="RefSeq" id="WP_108639410.1">
    <property type="nucleotide sequence ID" value="NZ_QCYG01000001.1"/>
</dbReference>
<organism evidence="4 5">
    <name type="scientific">Thalassorhabdomicrobium marinisediminis</name>
    <dbReference type="NCBI Taxonomy" id="2170577"/>
    <lineage>
        <taxon>Bacteria</taxon>
        <taxon>Pseudomonadati</taxon>
        <taxon>Pseudomonadota</taxon>
        <taxon>Alphaproteobacteria</taxon>
        <taxon>Rhodobacterales</taxon>
        <taxon>Paracoccaceae</taxon>
        <taxon>Thalassorhabdomicrobium</taxon>
    </lineage>
</organism>
<dbReference type="Pfam" id="PF13023">
    <property type="entry name" value="HD_3"/>
    <property type="match status" value="2"/>
</dbReference>
<keyword evidence="2 4" id="KW-0378">Hydrolase</keyword>
<protein>
    <submittedName>
        <fullName evidence="4">Phosphohydrolase</fullName>
    </submittedName>
</protein>
<reference evidence="4 5" key="1">
    <citation type="submission" date="2018-04" db="EMBL/GenBank/DDBJ databases">
        <title>Pelagivirga bohaiensis gen. nov., sp. nov., a bacterium isolated from the Bohai Sea.</title>
        <authorList>
            <person name="Ji X."/>
        </authorList>
    </citation>
    <scope>NUCLEOTIDE SEQUENCE [LARGE SCALE GENOMIC DNA]</scope>
    <source>
        <strain evidence="4 5">BH-SD16</strain>
    </source>
</reference>
<name>A0A2T7G1E3_9RHOB</name>
<dbReference type="GO" id="GO:0005737">
    <property type="term" value="C:cytoplasm"/>
    <property type="evidence" value="ECO:0007669"/>
    <property type="project" value="TreeGrafter"/>
</dbReference>
<dbReference type="AlphaFoldDB" id="A0A2T7G1E3"/>
<dbReference type="GO" id="GO:0002953">
    <property type="term" value="F:5'-deoxynucleotidase activity"/>
    <property type="evidence" value="ECO:0007669"/>
    <property type="project" value="InterPro"/>
</dbReference>
<evidence type="ECO:0000313" key="4">
    <source>
        <dbReference type="EMBL" id="PVA08256.1"/>
    </source>
</evidence>
<evidence type="ECO:0000256" key="2">
    <source>
        <dbReference type="ARBA" id="ARBA00022801"/>
    </source>
</evidence>
<feature type="domain" description="HD" evidence="3">
    <location>
        <begin position="15"/>
        <end position="151"/>
    </location>
</feature>
<feature type="domain" description="HD" evidence="3">
    <location>
        <begin position="200"/>
        <end position="363"/>
    </location>
</feature>
<dbReference type="EMBL" id="QCYG01000001">
    <property type="protein sequence ID" value="PVA08256.1"/>
    <property type="molecule type" value="Genomic_DNA"/>
</dbReference>
<sequence>MPTRLERQLDFLVAADRLKSVQRPTTLADGSRPENAAEHAWHLCLWALVFADQSSGANLSRVIQMLLLHALPTLTTRPTGDSEADALAESAAIQALFSRLPADQAVAYGSLWQEYHVGRTTDARFARALVAALPVFLDLSSTSLRGEEFDALRAELDTGAFAALHDDWPDLYDYADALLSRRNPIAMEPLAARLRFVMEADRLKSVIRGTTLCDGSRRENSAEHSWHIMLWAWTLEEHSAAPVRLDLVLQMLLLHDLVEIDAGDNPIHGDFDAAAVEAQEQAAAARLFGMLPAHQRIALRAIWETFEASQTPDAIFAKAVDRAQPLICNLETDGGSWHDYPVRRAQLQTRVGDKVKRGAPALWAALAPRIDAWFAAHRPDPEADAPA</sequence>
<dbReference type="Proteomes" id="UP000244817">
    <property type="component" value="Unassembled WGS sequence"/>
</dbReference>
<comment type="caution">
    <text evidence="4">The sequence shown here is derived from an EMBL/GenBank/DDBJ whole genome shotgun (WGS) entry which is preliminary data.</text>
</comment>
<dbReference type="PANTHER" id="PTHR11845:SF13">
    <property type="entry name" value="5'-DEOXYNUCLEOTIDASE HDDC2"/>
    <property type="match status" value="1"/>
</dbReference>
<dbReference type="Gene3D" id="1.10.3210.10">
    <property type="entry name" value="Hypothetical protein af1432"/>
    <property type="match status" value="2"/>
</dbReference>
<gene>
    <name evidence="4" type="ORF">DC363_01830</name>
</gene>
<dbReference type="InterPro" id="IPR039356">
    <property type="entry name" value="YfbR/HDDC2"/>
</dbReference>
<accession>A0A2T7G1E3</accession>
<keyword evidence="5" id="KW-1185">Reference proteome</keyword>
<dbReference type="SUPFAM" id="SSF109604">
    <property type="entry name" value="HD-domain/PDEase-like"/>
    <property type="match status" value="2"/>
</dbReference>
<evidence type="ECO:0000256" key="1">
    <source>
        <dbReference type="ARBA" id="ARBA00022723"/>
    </source>
</evidence>